<keyword evidence="7" id="KW-0808">Transferase</keyword>
<evidence type="ECO:0000256" key="12">
    <source>
        <dbReference type="ARBA" id="ARBA00023136"/>
    </source>
</evidence>
<dbReference type="Pfam" id="PF02378">
    <property type="entry name" value="PTS_EIIC"/>
    <property type="match status" value="1"/>
</dbReference>
<evidence type="ECO:0000256" key="5">
    <source>
        <dbReference type="ARBA" id="ARBA00022475"/>
    </source>
</evidence>
<gene>
    <name evidence="15" type="primary">ptsG_4</name>
    <name evidence="15" type="ORF">NCTC12998_05879</name>
</gene>
<dbReference type="PROSITE" id="PS51103">
    <property type="entry name" value="PTS_EIIC_TYPE_1"/>
    <property type="match status" value="1"/>
</dbReference>
<dbReference type="CDD" id="cd00212">
    <property type="entry name" value="PTS_IIB_glc"/>
    <property type="match status" value="1"/>
</dbReference>
<dbReference type="GO" id="GO:0009401">
    <property type="term" value="P:phosphoenolpyruvate-dependent sugar phosphotransferase system"/>
    <property type="evidence" value="ECO:0007669"/>
    <property type="project" value="UniProtKB-KW"/>
</dbReference>
<proteinExistence type="predicted"/>
<evidence type="ECO:0000256" key="1">
    <source>
        <dbReference type="ARBA" id="ARBA00004651"/>
    </source>
</evidence>
<evidence type="ECO:0000256" key="2">
    <source>
        <dbReference type="ARBA" id="ARBA00011910"/>
    </source>
</evidence>
<dbReference type="FunFam" id="3.30.1360.60:FF:000001">
    <property type="entry name" value="PTS system glucose-specific IIBC component PtsG"/>
    <property type="match status" value="1"/>
</dbReference>
<evidence type="ECO:0000256" key="7">
    <source>
        <dbReference type="ARBA" id="ARBA00022679"/>
    </source>
</evidence>
<dbReference type="InterPro" id="IPR018113">
    <property type="entry name" value="PTrfase_EIIB_Cys"/>
</dbReference>
<dbReference type="NCBIfam" id="NF008301">
    <property type="entry name" value="PRK11089.1"/>
    <property type="match status" value="1"/>
</dbReference>
<dbReference type="GO" id="GO:0090564">
    <property type="term" value="F:protein-phosphocysteine-glucose phosphotransferase system transporter activity"/>
    <property type="evidence" value="ECO:0007669"/>
    <property type="project" value="TreeGrafter"/>
</dbReference>
<dbReference type="GO" id="GO:1904659">
    <property type="term" value="P:D-glucose transmembrane transport"/>
    <property type="evidence" value="ECO:0007669"/>
    <property type="project" value="InterPro"/>
</dbReference>
<dbReference type="GO" id="GO:0055056">
    <property type="term" value="F:D-glucose transmembrane transporter activity"/>
    <property type="evidence" value="ECO:0007669"/>
    <property type="project" value="InterPro"/>
</dbReference>
<dbReference type="NCBIfam" id="TIGR00852">
    <property type="entry name" value="pts-Glc"/>
    <property type="match status" value="1"/>
</dbReference>
<dbReference type="NCBIfam" id="TIGR00826">
    <property type="entry name" value="EIIB_glc"/>
    <property type="match status" value="1"/>
</dbReference>
<keyword evidence="8" id="KW-0598">Phosphotransferase system</keyword>
<organism evidence="15 16">
    <name type="scientific">Raoultella planticola</name>
    <name type="common">Klebsiella planticola</name>
    <dbReference type="NCBI Taxonomy" id="575"/>
    <lineage>
        <taxon>Bacteria</taxon>
        <taxon>Pseudomonadati</taxon>
        <taxon>Pseudomonadota</taxon>
        <taxon>Gammaproteobacteria</taxon>
        <taxon>Enterobacterales</taxon>
        <taxon>Enterobacteriaceae</taxon>
        <taxon>Klebsiella/Raoultella group</taxon>
        <taxon>Raoultella</taxon>
    </lineage>
</organism>
<dbReference type="InterPro" id="IPR013013">
    <property type="entry name" value="PTS_EIIC_1"/>
</dbReference>
<dbReference type="GO" id="GO:0008982">
    <property type="term" value="F:protein-N(PI)-phosphohistidine-sugar phosphotransferase activity"/>
    <property type="evidence" value="ECO:0007669"/>
    <property type="project" value="InterPro"/>
</dbReference>
<dbReference type="InterPro" id="IPR050429">
    <property type="entry name" value="PTS_Glucose_EIICBA"/>
</dbReference>
<dbReference type="Gene3D" id="3.30.1360.60">
    <property type="entry name" value="Glucose permease domain IIB"/>
    <property type="match status" value="1"/>
</dbReference>
<evidence type="ECO:0000256" key="6">
    <source>
        <dbReference type="ARBA" id="ARBA00022597"/>
    </source>
</evidence>
<dbReference type="GO" id="GO:0005886">
    <property type="term" value="C:plasma membrane"/>
    <property type="evidence" value="ECO:0007669"/>
    <property type="project" value="UniProtKB-SubCell"/>
</dbReference>
<keyword evidence="6" id="KW-0762">Sugar transport</keyword>
<keyword evidence="5" id="KW-1003">Cell membrane</keyword>
<dbReference type="GO" id="GO:0016301">
    <property type="term" value="F:kinase activity"/>
    <property type="evidence" value="ECO:0007669"/>
    <property type="project" value="UniProtKB-KW"/>
</dbReference>
<dbReference type="EC" id="2.7.1.199" evidence="2"/>
<name>A0A2X2EN14_RAOPL</name>
<reference evidence="15 16" key="1">
    <citation type="submission" date="2019-03" db="EMBL/GenBank/DDBJ databases">
        <authorList>
            <consortium name="Pathogen Informatics"/>
        </authorList>
    </citation>
    <scope>NUCLEOTIDE SEQUENCE [LARGE SCALE GENOMIC DNA]</scope>
    <source>
        <strain evidence="15 16">NCTC12998</strain>
    </source>
</reference>
<evidence type="ECO:0000256" key="3">
    <source>
        <dbReference type="ARBA" id="ARBA00021468"/>
    </source>
</evidence>
<dbReference type="EMBL" id="CAADJE010000027">
    <property type="protein sequence ID" value="VFS84158.1"/>
    <property type="molecule type" value="Genomic_DNA"/>
</dbReference>
<dbReference type="PANTHER" id="PTHR30009">
    <property type="entry name" value="CYTOCHROME C-TYPE SYNTHESIS PROTEIN AND PTS TRANSMEMBRANE COMPONENT"/>
    <property type="match status" value="1"/>
</dbReference>
<evidence type="ECO:0000256" key="4">
    <source>
        <dbReference type="ARBA" id="ARBA00022448"/>
    </source>
</evidence>
<dbReference type="PROSITE" id="PS01035">
    <property type="entry name" value="PTS_EIIB_TYPE_1_CYS"/>
    <property type="match status" value="1"/>
</dbReference>
<keyword evidence="12" id="KW-0472">Membrane</keyword>
<keyword evidence="10" id="KW-0418">Kinase</keyword>
<comment type="catalytic activity">
    <reaction evidence="14">
        <text>N(pros)-phospho-L-histidyl-[protein] + D-glucose(out) = D-glucose 6-phosphate(in) + L-histidyl-[protein]</text>
        <dbReference type="Rhea" id="RHEA:33367"/>
        <dbReference type="Rhea" id="RHEA-COMP:9745"/>
        <dbReference type="Rhea" id="RHEA-COMP:9746"/>
        <dbReference type="ChEBI" id="CHEBI:4167"/>
        <dbReference type="ChEBI" id="CHEBI:29979"/>
        <dbReference type="ChEBI" id="CHEBI:61548"/>
        <dbReference type="ChEBI" id="CHEBI:64837"/>
        <dbReference type="EC" id="2.7.1.199"/>
    </reaction>
</comment>
<dbReference type="InterPro" id="IPR011299">
    <property type="entry name" value="PTS_IIBC_glc"/>
</dbReference>
<accession>A0A2X2EN14</accession>
<evidence type="ECO:0000256" key="9">
    <source>
        <dbReference type="ARBA" id="ARBA00022692"/>
    </source>
</evidence>
<evidence type="ECO:0000313" key="16">
    <source>
        <dbReference type="Proteomes" id="UP000345637"/>
    </source>
</evidence>
<keyword evidence="9" id="KW-0812">Transmembrane</keyword>
<dbReference type="Proteomes" id="UP000345637">
    <property type="component" value="Unassembled WGS sequence"/>
</dbReference>
<dbReference type="PANTHER" id="PTHR30009:SF20">
    <property type="entry name" value="PTS SYSTEM GLUCOSE-SPECIFIC EIICB COMPONENT-RELATED"/>
    <property type="match status" value="1"/>
</dbReference>
<evidence type="ECO:0000256" key="13">
    <source>
        <dbReference type="ARBA" id="ARBA00032303"/>
    </source>
</evidence>
<evidence type="ECO:0000256" key="8">
    <source>
        <dbReference type="ARBA" id="ARBA00022683"/>
    </source>
</evidence>
<protein>
    <recommendedName>
        <fullName evidence="3">PTS system glucose-specific EIICB component</fullName>
        <ecNumber evidence="2">2.7.1.199</ecNumber>
    </recommendedName>
    <alternativeName>
        <fullName evidence="13">EIICB-Glc</fullName>
    </alternativeName>
</protein>
<keyword evidence="11" id="KW-1133">Transmembrane helix</keyword>
<evidence type="ECO:0000256" key="10">
    <source>
        <dbReference type="ARBA" id="ARBA00022777"/>
    </source>
</evidence>
<dbReference type="InterPro" id="IPR001996">
    <property type="entry name" value="PTS_IIB_1"/>
</dbReference>
<dbReference type="AlphaFoldDB" id="A0A2X2EN14"/>
<dbReference type="Pfam" id="PF00367">
    <property type="entry name" value="PTS_EIIB"/>
    <property type="match status" value="1"/>
</dbReference>
<sequence>MSCPRHGSPPVPMRENVKSTKYSGALSIMFKNAFANLQKVGKSLMLPVSVLPIAGILLGVGSANFSWLPAVVSHVMAEAGGSVFANMPLIFAIGVALGFTNNDGVSALASVVAYGIMVKTMAVVAPLVLHLPAEEIAAKHLADTGVLGGIISGAIAAYMFNRFYRIKLPEYLGFFAGKRFVPIISGLAAIFTGVILSFIWPPIGTAIQTFSQWAAYQNPVVAFGIYGFIERCLVPFGLHHIWNVPFQMQIGEYTNAAGQVFHGDIPRYMAGDPTAGKLSGGFLFKMYGLPAAAIAIWHSAKPENRAKVGGIMISAALTSFLTGITEPIEFSFMFVAPILYVIHAILAGLAFPICILLGMRDGTSFSHGLIDFIVLSGNSSKLWLFPIVGICYAIVYYVIFRVLIKALDLKTPGREDTTEDSKAGATSEMAPALIAAFGGKDNITNLDACITRLRVSVADVAKVDQAGLKKLGAAGVVVAGSGVQAIFGTKSDNLKTEMDEYIRSN</sequence>
<dbReference type="InterPro" id="IPR004719">
    <property type="entry name" value="PTS_maltose/Glc_sub_IIC"/>
</dbReference>
<evidence type="ECO:0000256" key="14">
    <source>
        <dbReference type="ARBA" id="ARBA00047336"/>
    </source>
</evidence>
<dbReference type="NCBIfam" id="TIGR02002">
    <property type="entry name" value="PTS-II-BC-glcB"/>
    <property type="match status" value="1"/>
</dbReference>
<dbReference type="InterPro" id="IPR003352">
    <property type="entry name" value="PTS_EIIC"/>
</dbReference>
<dbReference type="SUPFAM" id="SSF55604">
    <property type="entry name" value="Glucose permease domain IIB"/>
    <property type="match status" value="1"/>
</dbReference>
<dbReference type="PROSITE" id="PS51098">
    <property type="entry name" value="PTS_EIIB_TYPE_1"/>
    <property type="match status" value="1"/>
</dbReference>
<evidence type="ECO:0000313" key="15">
    <source>
        <dbReference type="EMBL" id="VFS84158.1"/>
    </source>
</evidence>
<keyword evidence="4" id="KW-0813">Transport</keyword>
<comment type="subcellular location">
    <subcellularLocation>
        <location evidence="1">Cell membrane</location>
        <topology evidence="1">Multi-pass membrane protein</topology>
    </subcellularLocation>
</comment>
<evidence type="ECO:0000256" key="11">
    <source>
        <dbReference type="ARBA" id="ARBA00022989"/>
    </source>
</evidence>
<dbReference type="InterPro" id="IPR036878">
    <property type="entry name" value="Glu_permease_IIB"/>
</dbReference>